<dbReference type="ExpressionAtlas" id="A0A178W5E5">
    <property type="expression patterns" value="baseline and differential"/>
</dbReference>
<dbReference type="InterPro" id="IPR011042">
    <property type="entry name" value="6-blade_b-propeller_TolB-like"/>
</dbReference>
<dbReference type="Gene3D" id="2.120.10.30">
    <property type="entry name" value="TolB, C-terminal domain"/>
    <property type="match status" value="1"/>
</dbReference>
<keyword evidence="1" id="KW-0677">Repeat</keyword>
<evidence type="ECO:0000313" key="8">
    <source>
        <dbReference type="Proteomes" id="UP000078284"/>
    </source>
</evidence>
<protein>
    <recommendedName>
        <fullName evidence="6">Teneurin NHL domain-containing protein</fullName>
    </recommendedName>
</protein>
<keyword evidence="4" id="KW-1133">Transmembrane helix</keyword>
<evidence type="ECO:0000256" key="4">
    <source>
        <dbReference type="SAM" id="Phobius"/>
    </source>
</evidence>
<feature type="region of interest" description="Disordered" evidence="3">
    <location>
        <begin position="318"/>
        <end position="337"/>
    </location>
</feature>
<gene>
    <name evidence="7" type="ordered locus">AXX17_At1g25060</name>
</gene>
<dbReference type="PANTHER" id="PTHR13833:SF71">
    <property type="entry name" value="NHL DOMAIN-CONTAINING PROTEIN"/>
    <property type="match status" value="1"/>
</dbReference>
<keyword evidence="5" id="KW-0732">Signal</keyword>
<reference evidence="8" key="1">
    <citation type="journal article" date="2016" name="Proc. Natl. Acad. Sci. U.S.A.">
        <title>Chromosome-level assembly of Arabidopsis thaliana Ler reveals the extent of translocation and inversion polymorphisms.</title>
        <authorList>
            <person name="Zapata L."/>
            <person name="Ding J."/>
            <person name="Willing E.M."/>
            <person name="Hartwig B."/>
            <person name="Bezdan D."/>
            <person name="Jiao W.B."/>
            <person name="Patel V."/>
            <person name="Velikkakam James G."/>
            <person name="Koornneef M."/>
            <person name="Ossowski S."/>
            <person name="Schneeberger K."/>
        </authorList>
    </citation>
    <scope>NUCLEOTIDE SEQUENCE [LARGE SCALE GENOMIC DNA]</scope>
    <source>
        <strain evidence="8">cv. Landsberg erecta</strain>
    </source>
</reference>
<evidence type="ECO:0000256" key="2">
    <source>
        <dbReference type="PROSITE-ProRule" id="PRU00504"/>
    </source>
</evidence>
<evidence type="ECO:0000313" key="7">
    <source>
        <dbReference type="EMBL" id="OAP12911.1"/>
    </source>
</evidence>
<dbReference type="Pfam" id="PF25021">
    <property type="entry name" value="TEN_NHL"/>
    <property type="match status" value="1"/>
</dbReference>
<comment type="caution">
    <text evidence="7">The sequence shown here is derived from an EMBL/GenBank/DDBJ whole genome shotgun (WGS) entry which is preliminary data.</text>
</comment>
<sequence length="400" mass="43514">MAWGFSSVSLFLFVVFNLVSAKIVLEEGYEVTTVVDGHKSGLNPYTIHALPGSSNLIVLDSSGSTFYTTSFPLSVDSVINRFAGDGTSGHVDGKAGNSRFNKPRGFAVDAKGNVYVADKSNKAIRKISSSGSVTTIAGGISKEFGHRDGPAQNATFSSDFEITFVPHRCCLLVSDHGNEMVRQINLKEKDCLQSSHSNLGTYSLWSIGIVLSCILGVAIGFSVRPYVIRHEEVNHLSFIMTWKLLLTKLGAQVLTFFSYVRNRVAESTVYSVLSRLVMMIVSHLSLMYSALSRLVSSMVSSLFFLCQPNNVAILDKTCSESDPESPGCGNPKPPLSLKPSDDLMDLISFDDEQEPNNDKDCSNEETLPHATIDDIIKVHVEGFSKMAEEDTAIHGSSSTE</sequence>
<dbReference type="PANTHER" id="PTHR13833">
    <property type="match status" value="1"/>
</dbReference>
<evidence type="ECO:0000256" key="1">
    <source>
        <dbReference type="ARBA" id="ARBA00022737"/>
    </source>
</evidence>
<proteinExistence type="predicted"/>
<feature type="transmembrane region" description="Helical" evidence="4">
    <location>
        <begin position="202"/>
        <end position="223"/>
    </location>
</feature>
<dbReference type="InterPro" id="IPR001258">
    <property type="entry name" value="NHL_repeat"/>
</dbReference>
<dbReference type="Proteomes" id="UP000078284">
    <property type="component" value="Chromosome 1"/>
</dbReference>
<accession>A0A178W5E5</accession>
<keyword evidence="4" id="KW-0472">Membrane</keyword>
<dbReference type="PROSITE" id="PS51125">
    <property type="entry name" value="NHL"/>
    <property type="match status" value="1"/>
</dbReference>
<dbReference type="InterPro" id="IPR056822">
    <property type="entry name" value="TEN_NHL"/>
</dbReference>
<dbReference type="SUPFAM" id="SSF101898">
    <property type="entry name" value="NHL repeat"/>
    <property type="match status" value="1"/>
</dbReference>
<feature type="transmembrane region" description="Helical" evidence="4">
    <location>
        <begin position="272"/>
        <end position="291"/>
    </location>
</feature>
<evidence type="ECO:0000259" key="6">
    <source>
        <dbReference type="Pfam" id="PF25021"/>
    </source>
</evidence>
<dbReference type="EMBL" id="LUHQ01000001">
    <property type="protein sequence ID" value="OAP12911.1"/>
    <property type="molecule type" value="Genomic_DNA"/>
</dbReference>
<feature type="signal peptide" evidence="5">
    <location>
        <begin position="1"/>
        <end position="21"/>
    </location>
</feature>
<feature type="transmembrane region" description="Helical" evidence="4">
    <location>
        <begin position="235"/>
        <end position="260"/>
    </location>
</feature>
<evidence type="ECO:0000256" key="5">
    <source>
        <dbReference type="SAM" id="SignalP"/>
    </source>
</evidence>
<evidence type="ECO:0000256" key="3">
    <source>
        <dbReference type="SAM" id="MobiDB-lite"/>
    </source>
</evidence>
<feature type="domain" description="Teneurin NHL" evidence="6">
    <location>
        <begin position="92"/>
        <end position="139"/>
    </location>
</feature>
<organism evidence="7 8">
    <name type="scientific">Arabidopsis thaliana</name>
    <name type="common">Mouse-ear cress</name>
    <dbReference type="NCBI Taxonomy" id="3702"/>
    <lineage>
        <taxon>Eukaryota</taxon>
        <taxon>Viridiplantae</taxon>
        <taxon>Streptophyta</taxon>
        <taxon>Embryophyta</taxon>
        <taxon>Tracheophyta</taxon>
        <taxon>Spermatophyta</taxon>
        <taxon>Magnoliopsida</taxon>
        <taxon>eudicotyledons</taxon>
        <taxon>Gunneridae</taxon>
        <taxon>Pentapetalae</taxon>
        <taxon>rosids</taxon>
        <taxon>malvids</taxon>
        <taxon>Brassicales</taxon>
        <taxon>Brassicaceae</taxon>
        <taxon>Camelineae</taxon>
        <taxon>Arabidopsis</taxon>
    </lineage>
</organism>
<feature type="repeat" description="NHL" evidence="2">
    <location>
        <begin position="93"/>
        <end position="130"/>
    </location>
</feature>
<keyword evidence="4" id="KW-0812">Transmembrane</keyword>
<name>A0A178W5E5_ARATH</name>
<dbReference type="AlphaFoldDB" id="A0A178W5E5"/>
<feature type="chain" id="PRO_5008095590" description="Teneurin NHL domain-containing protein" evidence="5">
    <location>
        <begin position="22"/>
        <end position="400"/>
    </location>
</feature>